<proteinExistence type="predicted"/>
<dbReference type="GO" id="GO:0002250">
    <property type="term" value="P:adaptive immune response"/>
    <property type="evidence" value="ECO:0007669"/>
    <property type="project" value="UniProtKB-KW"/>
</dbReference>
<protein>
    <submittedName>
        <fullName evidence="8">T-cell receptor alpha/delta variable 31.0</fullName>
    </submittedName>
</protein>
<evidence type="ECO:0000256" key="2">
    <source>
        <dbReference type="ARBA" id="ARBA00023130"/>
    </source>
</evidence>
<dbReference type="AlphaFoldDB" id="A0A8C7HJR0"/>
<evidence type="ECO:0000256" key="1">
    <source>
        <dbReference type="ARBA" id="ARBA00022729"/>
    </source>
</evidence>
<dbReference type="GeneTree" id="ENSGT01030000234557"/>
<evidence type="ECO:0000256" key="5">
    <source>
        <dbReference type="ARBA" id="ARBA00043266"/>
    </source>
</evidence>
<evidence type="ECO:0000256" key="4">
    <source>
        <dbReference type="ARBA" id="ARBA00023319"/>
    </source>
</evidence>
<dbReference type="InterPro" id="IPR013783">
    <property type="entry name" value="Ig-like_fold"/>
</dbReference>
<dbReference type="GO" id="GO:0042101">
    <property type="term" value="C:T cell receptor complex"/>
    <property type="evidence" value="ECO:0007669"/>
    <property type="project" value="UniProtKB-KW"/>
</dbReference>
<keyword evidence="2" id="KW-1064">Adaptive immunity</keyword>
<keyword evidence="1 6" id="KW-0732">Signal</keyword>
<sequence length="170" mass="19447">MIIMGHWLWTSVVLAALIFECRGADSVTQSTREVTAYEGEDVSLNCEYKTSLSAPSLFWYIQYTNDYPEYVLRKDVIGPGDIDDRFKERFDAHLSSITKLVPLTIQRVQLSDSAVYYCALKPTVTTRYTAPLQKHHVCTWVCKVLCVFLKSMGGVIHCSKKEREHLNNTM</sequence>
<dbReference type="PANTHER" id="PTHR19367">
    <property type="entry name" value="T-CELL RECEPTOR ALPHA CHAIN V REGION"/>
    <property type="match status" value="1"/>
</dbReference>
<keyword evidence="3" id="KW-0675">Receptor</keyword>
<dbReference type="SUPFAM" id="SSF48726">
    <property type="entry name" value="Immunoglobulin"/>
    <property type="match status" value="1"/>
</dbReference>
<dbReference type="SMART" id="SM00406">
    <property type="entry name" value="IGv"/>
    <property type="match status" value="1"/>
</dbReference>
<name>A0A8C7HJR0_ONCKI</name>
<evidence type="ECO:0000256" key="3">
    <source>
        <dbReference type="ARBA" id="ARBA00023170"/>
    </source>
</evidence>
<dbReference type="InterPro" id="IPR007110">
    <property type="entry name" value="Ig-like_dom"/>
</dbReference>
<dbReference type="SMART" id="SM00409">
    <property type="entry name" value="IG"/>
    <property type="match status" value="1"/>
</dbReference>
<dbReference type="InterPro" id="IPR003599">
    <property type="entry name" value="Ig_sub"/>
</dbReference>
<keyword evidence="5" id="KW-0391">Immunity</keyword>
<keyword evidence="9" id="KW-1185">Reference proteome</keyword>
<evidence type="ECO:0000256" key="6">
    <source>
        <dbReference type="SAM" id="SignalP"/>
    </source>
</evidence>
<keyword evidence="5" id="KW-1279">T cell receptor</keyword>
<dbReference type="Ensembl" id="ENSOKIT00005062935.1">
    <property type="protein sequence ID" value="ENSOKIP00005059196.1"/>
    <property type="gene ID" value="ENSOKIG00005025423.1"/>
</dbReference>
<evidence type="ECO:0000313" key="8">
    <source>
        <dbReference type="Ensembl" id="ENSOKIP00005059196.1"/>
    </source>
</evidence>
<evidence type="ECO:0000313" key="9">
    <source>
        <dbReference type="Proteomes" id="UP000694557"/>
    </source>
</evidence>
<keyword evidence="4" id="KW-0393">Immunoglobulin domain</keyword>
<dbReference type="InterPro" id="IPR013106">
    <property type="entry name" value="Ig_V-set"/>
</dbReference>
<dbReference type="InterPro" id="IPR051287">
    <property type="entry name" value="TCR_variable_region"/>
</dbReference>
<accession>A0A8C7HJR0</accession>
<dbReference type="InterPro" id="IPR036179">
    <property type="entry name" value="Ig-like_dom_sf"/>
</dbReference>
<dbReference type="Proteomes" id="UP000694557">
    <property type="component" value="Unassembled WGS sequence"/>
</dbReference>
<evidence type="ECO:0000259" key="7">
    <source>
        <dbReference type="PROSITE" id="PS50835"/>
    </source>
</evidence>
<feature type="domain" description="Ig-like" evidence="7">
    <location>
        <begin position="25"/>
        <end position="129"/>
    </location>
</feature>
<dbReference type="PROSITE" id="PS50835">
    <property type="entry name" value="IG_LIKE"/>
    <property type="match status" value="1"/>
</dbReference>
<reference evidence="8" key="1">
    <citation type="submission" date="2025-08" db="UniProtKB">
        <authorList>
            <consortium name="Ensembl"/>
        </authorList>
    </citation>
    <scope>IDENTIFICATION</scope>
</reference>
<feature type="signal peptide" evidence="6">
    <location>
        <begin position="1"/>
        <end position="23"/>
    </location>
</feature>
<dbReference type="Gene3D" id="2.60.40.10">
    <property type="entry name" value="Immunoglobulins"/>
    <property type="match status" value="1"/>
</dbReference>
<dbReference type="PANTHER" id="PTHR19367:SF18">
    <property type="entry name" value="T CELL RECEPTOR ALPHA VARIABLE 16"/>
    <property type="match status" value="1"/>
</dbReference>
<reference evidence="8" key="2">
    <citation type="submission" date="2025-09" db="UniProtKB">
        <authorList>
            <consortium name="Ensembl"/>
        </authorList>
    </citation>
    <scope>IDENTIFICATION</scope>
</reference>
<feature type="chain" id="PRO_5033991835" evidence="6">
    <location>
        <begin position="24"/>
        <end position="170"/>
    </location>
</feature>
<dbReference type="Pfam" id="PF07686">
    <property type="entry name" value="V-set"/>
    <property type="match status" value="1"/>
</dbReference>
<organism evidence="8 9">
    <name type="scientific">Oncorhynchus kisutch</name>
    <name type="common">Coho salmon</name>
    <name type="synonym">Salmo kisutch</name>
    <dbReference type="NCBI Taxonomy" id="8019"/>
    <lineage>
        <taxon>Eukaryota</taxon>
        <taxon>Metazoa</taxon>
        <taxon>Chordata</taxon>
        <taxon>Craniata</taxon>
        <taxon>Vertebrata</taxon>
        <taxon>Euteleostomi</taxon>
        <taxon>Actinopterygii</taxon>
        <taxon>Neopterygii</taxon>
        <taxon>Teleostei</taxon>
        <taxon>Protacanthopterygii</taxon>
        <taxon>Salmoniformes</taxon>
        <taxon>Salmonidae</taxon>
        <taxon>Salmoninae</taxon>
        <taxon>Oncorhynchus</taxon>
    </lineage>
</organism>